<keyword evidence="3" id="KW-1185">Reference proteome</keyword>
<evidence type="ECO:0000313" key="3">
    <source>
        <dbReference type="Proteomes" id="UP000603227"/>
    </source>
</evidence>
<evidence type="ECO:0000256" key="1">
    <source>
        <dbReference type="SAM" id="MobiDB-lite"/>
    </source>
</evidence>
<accession>A0A919GR30</accession>
<gene>
    <name evidence="2" type="ORF">GCM10017771_38690</name>
</gene>
<name>A0A919GR30_9ACTN</name>
<dbReference type="Proteomes" id="UP000603227">
    <property type="component" value="Unassembled WGS sequence"/>
</dbReference>
<comment type="caution">
    <text evidence="2">The sequence shown here is derived from an EMBL/GenBank/DDBJ whole genome shotgun (WGS) entry which is preliminary data.</text>
</comment>
<dbReference type="AlphaFoldDB" id="A0A919GR30"/>
<proteinExistence type="predicted"/>
<sequence>MELVGGGAQEGRADRAVGEGTPGGVRRTDGGVHLLGCGLHRNLLTLLPGTGVDTPDWCCCHRGSLQVLASAAFDMLNTVRDDEYAVGDYFPSNEGVKGDVGWRDGGRGAGQIRGADG</sequence>
<feature type="region of interest" description="Disordered" evidence="1">
    <location>
        <begin position="1"/>
        <end position="25"/>
    </location>
</feature>
<reference evidence="2" key="1">
    <citation type="journal article" date="2014" name="Int. J. Syst. Evol. Microbiol.">
        <title>Complete genome sequence of Corynebacterium casei LMG S-19264T (=DSM 44701T), isolated from a smear-ripened cheese.</title>
        <authorList>
            <consortium name="US DOE Joint Genome Institute (JGI-PGF)"/>
            <person name="Walter F."/>
            <person name="Albersmeier A."/>
            <person name="Kalinowski J."/>
            <person name="Ruckert C."/>
        </authorList>
    </citation>
    <scope>NUCLEOTIDE SEQUENCE</scope>
    <source>
        <strain evidence="2">CGMCC 4.7403</strain>
    </source>
</reference>
<evidence type="ECO:0000313" key="2">
    <source>
        <dbReference type="EMBL" id="GHH89227.1"/>
    </source>
</evidence>
<protein>
    <submittedName>
        <fullName evidence="2">Uncharacterized protein</fullName>
    </submittedName>
</protein>
<organism evidence="2 3">
    <name type="scientific">Streptomyces capitiformicae</name>
    <dbReference type="NCBI Taxonomy" id="2014920"/>
    <lineage>
        <taxon>Bacteria</taxon>
        <taxon>Bacillati</taxon>
        <taxon>Actinomycetota</taxon>
        <taxon>Actinomycetes</taxon>
        <taxon>Kitasatosporales</taxon>
        <taxon>Streptomycetaceae</taxon>
        <taxon>Streptomyces</taxon>
    </lineage>
</organism>
<reference evidence="2" key="2">
    <citation type="submission" date="2020-09" db="EMBL/GenBank/DDBJ databases">
        <authorList>
            <person name="Sun Q."/>
            <person name="Zhou Y."/>
        </authorList>
    </citation>
    <scope>NUCLEOTIDE SEQUENCE</scope>
    <source>
        <strain evidence="2">CGMCC 4.7403</strain>
    </source>
</reference>
<dbReference type="EMBL" id="BNAT01000012">
    <property type="protein sequence ID" value="GHH89227.1"/>
    <property type="molecule type" value="Genomic_DNA"/>
</dbReference>